<feature type="non-terminal residue" evidence="1">
    <location>
        <position position="65"/>
    </location>
</feature>
<accession>A0A3B0THS7</accession>
<dbReference type="InterPro" id="IPR019546">
    <property type="entry name" value="TAT_signal_bac_arc"/>
</dbReference>
<name>A0A3B0THS7_9ZZZZ</name>
<dbReference type="AlphaFoldDB" id="A0A3B0THS7"/>
<gene>
    <name evidence="1" type="ORF">MNBD_BACTEROID03-912</name>
</gene>
<dbReference type="PROSITE" id="PS51318">
    <property type="entry name" value="TAT"/>
    <property type="match status" value="1"/>
</dbReference>
<dbReference type="Gene3D" id="3.30.200.210">
    <property type="match status" value="1"/>
</dbReference>
<reference evidence="1" key="1">
    <citation type="submission" date="2018-06" db="EMBL/GenBank/DDBJ databases">
        <authorList>
            <person name="Zhirakovskaya E."/>
        </authorList>
    </citation>
    <scope>NUCLEOTIDE SEQUENCE</scope>
</reference>
<dbReference type="GO" id="GO:0016491">
    <property type="term" value="F:oxidoreductase activity"/>
    <property type="evidence" value="ECO:0007669"/>
    <property type="project" value="UniProtKB-KW"/>
</dbReference>
<organism evidence="1">
    <name type="scientific">hydrothermal vent metagenome</name>
    <dbReference type="NCBI Taxonomy" id="652676"/>
    <lineage>
        <taxon>unclassified sequences</taxon>
        <taxon>metagenomes</taxon>
        <taxon>ecological metagenomes</taxon>
    </lineage>
</organism>
<dbReference type="EMBL" id="UOEL01000112">
    <property type="protein sequence ID" value="VAW14032.1"/>
    <property type="molecule type" value="Genomic_DNA"/>
</dbReference>
<dbReference type="InterPro" id="IPR006311">
    <property type="entry name" value="TAT_signal"/>
</dbReference>
<proteinExistence type="predicted"/>
<protein>
    <submittedName>
        <fullName evidence="1">Periplasmic nitrate reductase</fullName>
        <ecNumber evidence="1">1.7.99.4</ecNumber>
    </submittedName>
</protein>
<sequence>MYRSIQTNRRSFIKKMAALSAMTAAAGMFPGIIFAEEQERGIPADANLDWKKAPCRFCGVGCGVL</sequence>
<keyword evidence="1" id="KW-0560">Oxidoreductase</keyword>
<dbReference type="NCBIfam" id="TIGR01409">
    <property type="entry name" value="TAT_signal_seq"/>
    <property type="match status" value="1"/>
</dbReference>
<dbReference type="EC" id="1.7.99.4" evidence="1"/>
<evidence type="ECO:0000313" key="1">
    <source>
        <dbReference type="EMBL" id="VAW14032.1"/>
    </source>
</evidence>